<comment type="caution">
    <text evidence="1">The sequence shown here is derived from an EMBL/GenBank/DDBJ whole genome shotgun (WGS) entry which is preliminary data.</text>
</comment>
<proteinExistence type="predicted"/>
<protein>
    <recommendedName>
        <fullName evidence="3">Secreted protein</fullName>
    </recommendedName>
</protein>
<name>A0ABV0YSX2_9TELE</name>
<organism evidence="1 2">
    <name type="scientific">Ameca splendens</name>
    <dbReference type="NCBI Taxonomy" id="208324"/>
    <lineage>
        <taxon>Eukaryota</taxon>
        <taxon>Metazoa</taxon>
        <taxon>Chordata</taxon>
        <taxon>Craniata</taxon>
        <taxon>Vertebrata</taxon>
        <taxon>Euteleostomi</taxon>
        <taxon>Actinopterygii</taxon>
        <taxon>Neopterygii</taxon>
        <taxon>Teleostei</taxon>
        <taxon>Neoteleostei</taxon>
        <taxon>Acanthomorphata</taxon>
        <taxon>Ovalentaria</taxon>
        <taxon>Atherinomorphae</taxon>
        <taxon>Cyprinodontiformes</taxon>
        <taxon>Goodeidae</taxon>
        <taxon>Ameca</taxon>
    </lineage>
</organism>
<keyword evidence="2" id="KW-1185">Reference proteome</keyword>
<sequence>MHCSVCFCICAYVTLFNQNELRNTEMLSAACAVGVGCCFAAPIGGVPSVHPYIRPSIFLHSSEVWSWWQQACSRSGCSRSPSLLRCFPDPPGVPSSVEICNRSSDV</sequence>
<reference evidence="1 2" key="1">
    <citation type="submission" date="2021-06" db="EMBL/GenBank/DDBJ databases">
        <authorList>
            <person name="Palmer J.M."/>
        </authorList>
    </citation>
    <scope>NUCLEOTIDE SEQUENCE [LARGE SCALE GENOMIC DNA]</scope>
    <source>
        <strain evidence="1 2">AS_MEX2019</strain>
        <tissue evidence="1">Muscle</tissue>
    </source>
</reference>
<gene>
    <name evidence="1" type="ORF">AMECASPLE_030005</name>
</gene>
<dbReference type="Proteomes" id="UP001469553">
    <property type="component" value="Unassembled WGS sequence"/>
</dbReference>
<dbReference type="SUPFAM" id="SSF81340">
    <property type="entry name" value="Clc chloride channel"/>
    <property type="match status" value="1"/>
</dbReference>
<dbReference type="Gene3D" id="1.10.3080.10">
    <property type="entry name" value="Clc chloride channel"/>
    <property type="match status" value="1"/>
</dbReference>
<evidence type="ECO:0000313" key="2">
    <source>
        <dbReference type="Proteomes" id="UP001469553"/>
    </source>
</evidence>
<accession>A0ABV0YSX2</accession>
<evidence type="ECO:0008006" key="3">
    <source>
        <dbReference type="Google" id="ProtNLM"/>
    </source>
</evidence>
<dbReference type="InterPro" id="IPR014743">
    <property type="entry name" value="Cl-channel_core"/>
</dbReference>
<dbReference type="EMBL" id="JAHRIP010041135">
    <property type="protein sequence ID" value="MEQ2296969.1"/>
    <property type="molecule type" value="Genomic_DNA"/>
</dbReference>
<evidence type="ECO:0000313" key="1">
    <source>
        <dbReference type="EMBL" id="MEQ2296969.1"/>
    </source>
</evidence>